<sequence>MQYRIGELRLGDLLDVGYNVFKDHYKPLLGQALLAFLPVMLVFGVAALFGGVPVISQADFFPQPGSPPPDPKFLMQNFHAMFATMAASSLVMSICALFAHGGIILAVARGYTGQPISAGVALRYSLSRWWPLIKTTIIFVLTILLVFGAIIGAFQLFSGLVGRHNHFFLMMPVFVVSVVAMALVFLRYVLSLTVVILEGVSGFAALKRSATLMKGAYGKAFLLLVLVSIAGMIPSGLLNVLVMIPGVPFFLVAMGGGMFMQMIMMAFVTTVLTILYFSNRCKHENFDLVLLAEEAEEI</sequence>
<dbReference type="EMBL" id="QMIF01000004">
    <property type="protein sequence ID" value="TVM34652.1"/>
    <property type="molecule type" value="Genomic_DNA"/>
</dbReference>
<feature type="transmembrane region" description="Helical" evidence="1">
    <location>
        <begin position="32"/>
        <end position="58"/>
    </location>
</feature>
<proteinExistence type="predicted"/>
<protein>
    <recommendedName>
        <fullName evidence="4">Membrane domain of glycerophosphoryl diester phosphodiesterase</fullName>
    </recommendedName>
</protein>
<feature type="transmembrane region" description="Helical" evidence="1">
    <location>
        <begin position="221"/>
        <end position="244"/>
    </location>
</feature>
<dbReference type="Proteomes" id="UP000434052">
    <property type="component" value="Unassembled WGS sequence"/>
</dbReference>
<comment type="caution">
    <text evidence="2">The sequence shown here is derived from an EMBL/GenBank/DDBJ whole genome shotgun (WGS) entry which is preliminary data.</text>
</comment>
<reference evidence="2 3" key="1">
    <citation type="submission" date="2018-06" db="EMBL/GenBank/DDBJ databases">
        <title>Complete genome of Desulfovibrio marinus P48SEP.</title>
        <authorList>
            <person name="Crispim J.S."/>
            <person name="Vidigal P.M.P."/>
            <person name="Silva L.C.F."/>
            <person name="Araujo L.C."/>
            <person name="Laguardia C.N."/>
            <person name="Dias R.S."/>
            <person name="Sousa M.P."/>
            <person name="Paula S.O."/>
            <person name="Silva C."/>
        </authorList>
    </citation>
    <scope>NUCLEOTIDE SEQUENCE [LARGE SCALE GENOMIC DNA]</scope>
    <source>
        <strain evidence="2 3">P48SEP</strain>
    </source>
</reference>
<dbReference type="AlphaFoldDB" id="A0A6P1ZJ87"/>
<keyword evidence="1" id="KW-0812">Transmembrane</keyword>
<dbReference type="PANTHER" id="PTHR33133:SF1">
    <property type="entry name" value="EXPRESSED PROTEIN-RELATED"/>
    <property type="match status" value="1"/>
</dbReference>
<accession>A0A6P1ZJ87</accession>
<feature type="transmembrane region" description="Helical" evidence="1">
    <location>
        <begin position="174"/>
        <end position="200"/>
    </location>
</feature>
<gene>
    <name evidence="2" type="ORF">DQK91_08765</name>
</gene>
<dbReference type="PANTHER" id="PTHR33133">
    <property type="entry name" value="OS08G0107100 PROTEIN-RELATED"/>
    <property type="match status" value="1"/>
</dbReference>
<evidence type="ECO:0000256" key="1">
    <source>
        <dbReference type="SAM" id="Phobius"/>
    </source>
</evidence>
<keyword evidence="1" id="KW-0472">Membrane</keyword>
<keyword evidence="1" id="KW-1133">Transmembrane helix</keyword>
<evidence type="ECO:0008006" key="4">
    <source>
        <dbReference type="Google" id="ProtNLM"/>
    </source>
</evidence>
<feature type="transmembrane region" description="Helical" evidence="1">
    <location>
        <begin position="250"/>
        <end position="277"/>
    </location>
</feature>
<organism evidence="2 3">
    <name type="scientific">Oceanidesulfovibrio marinus</name>
    <dbReference type="NCBI Taxonomy" id="370038"/>
    <lineage>
        <taxon>Bacteria</taxon>
        <taxon>Pseudomonadati</taxon>
        <taxon>Thermodesulfobacteriota</taxon>
        <taxon>Desulfovibrionia</taxon>
        <taxon>Desulfovibrionales</taxon>
        <taxon>Desulfovibrionaceae</taxon>
        <taxon>Oceanidesulfovibrio</taxon>
    </lineage>
</organism>
<feature type="transmembrane region" description="Helical" evidence="1">
    <location>
        <begin position="78"/>
        <end position="108"/>
    </location>
</feature>
<feature type="transmembrane region" description="Helical" evidence="1">
    <location>
        <begin position="129"/>
        <end position="154"/>
    </location>
</feature>
<evidence type="ECO:0000313" key="3">
    <source>
        <dbReference type="Proteomes" id="UP000434052"/>
    </source>
</evidence>
<dbReference type="RefSeq" id="WP_144304973.1">
    <property type="nucleotide sequence ID" value="NZ_QMIF01000004.1"/>
</dbReference>
<dbReference type="OrthoDB" id="262289at2"/>
<name>A0A6P1ZJ87_9BACT</name>
<evidence type="ECO:0000313" key="2">
    <source>
        <dbReference type="EMBL" id="TVM34652.1"/>
    </source>
</evidence>